<proteinExistence type="predicted"/>
<dbReference type="Proteomes" id="UP000217154">
    <property type="component" value="Chromosome"/>
</dbReference>
<dbReference type="EMBL" id="CP023284">
    <property type="protein sequence ID" value="ATA53149.1"/>
    <property type="molecule type" value="Genomic_DNA"/>
</dbReference>
<evidence type="ECO:0000313" key="1">
    <source>
        <dbReference type="EMBL" id="ATA53149.1"/>
    </source>
</evidence>
<organism evidence="1 2">
    <name type="scientific">Variovorax boronicumulans</name>
    <dbReference type="NCBI Taxonomy" id="436515"/>
    <lineage>
        <taxon>Bacteria</taxon>
        <taxon>Pseudomonadati</taxon>
        <taxon>Pseudomonadota</taxon>
        <taxon>Betaproteobacteria</taxon>
        <taxon>Burkholderiales</taxon>
        <taxon>Comamonadaceae</taxon>
        <taxon>Variovorax</taxon>
    </lineage>
</organism>
<evidence type="ECO:0000313" key="2">
    <source>
        <dbReference type="Proteomes" id="UP000217154"/>
    </source>
</evidence>
<dbReference type="RefSeq" id="WP_095744025.1">
    <property type="nucleotide sequence ID" value="NZ_CP023284.1"/>
</dbReference>
<dbReference type="KEGG" id="vbo:CKY39_07945"/>
<name>A0A250DGQ9_9BURK</name>
<sequence length="157" mass="17747">MSFVASEEIKREAMAECIRLSDYVLGTFGGKLDWTDESIGKVEELLDYFHQQAQNDKPTEAEVFAFAKGFGSYIGEVYRRNHGAEWGLVTLSGSTFPGLRSDSGIEFWPWGRAQQRIVEGPSNNVWHYYQTLVARGTGKITPTSSATTWWRRILGRS</sequence>
<gene>
    <name evidence="1" type="ORF">CKY39_07945</name>
</gene>
<dbReference type="AlphaFoldDB" id="A0A250DGQ9"/>
<protein>
    <submittedName>
        <fullName evidence="1">Uncharacterized protein</fullName>
    </submittedName>
</protein>
<reference evidence="1 2" key="1">
    <citation type="submission" date="2017-09" db="EMBL/GenBank/DDBJ databases">
        <title>The diverse metabolic capabilities of V. boronicumulans make it an excellent choice for continued studies on novel biodegradation.</title>
        <authorList>
            <person name="Sun S."/>
        </authorList>
    </citation>
    <scope>NUCLEOTIDE SEQUENCE [LARGE SCALE GENOMIC DNA]</scope>
    <source>
        <strain evidence="1 2">J1</strain>
    </source>
</reference>
<accession>A0A250DGQ9</accession>